<dbReference type="InterPro" id="IPR039935">
    <property type="entry name" value="YML079W-like"/>
</dbReference>
<evidence type="ECO:0000313" key="3">
    <source>
        <dbReference type="Proteomes" id="UP000318571"/>
    </source>
</evidence>
<dbReference type="PANTHER" id="PTHR33387">
    <property type="entry name" value="RMLC-LIKE JELLY ROLL FOLD PROTEIN"/>
    <property type="match status" value="1"/>
</dbReference>
<reference evidence="2 3" key="1">
    <citation type="journal article" date="2018" name="Nat. Ecol. Evol.">
        <title>Genomic signatures of mitonuclear coevolution across populations of Tigriopus californicus.</title>
        <authorList>
            <person name="Barreto F.S."/>
            <person name="Watson E.T."/>
            <person name="Lima T.G."/>
            <person name="Willett C.S."/>
            <person name="Edmands S."/>
            <person name="Li W."/>
            <person name="Burton R.S."/>
        </authorList>
    </citation>
    <scope>NUCLEOTIDE SEQUENCE [LARGE SCALE GENOMIC DNA]</scope>
    <source>
        <strain evidence="2 3">San Diego</strain>
    </source>
</reference>
<evidence type="ECO:0000259" key="1">
    <source>
        <dbReference type="Pfam" id="PF06172"/>
    </source>
</evidence>
<protein>
    <recommendedName>
        <fullName evidence="1">DUF985 domain-containing protein</fullName>
    </recommendedName>
</protein>
<dbReference type="InterPro" id="IPR011051">
    <property type="entry name" value="RmlC_Cupin_sf"/>
</dbReference>
<dbReference type="PANTHER" id="PTHR33387:SF3">
    <property type="entry name" value="DUF985 DOMAIN-CONTAINING PROTEIN"/>
    <property type="match status" value="1"/>
</dbReference>
<dbReference type="OrthoDB" id="6614653at2759"/>
<dbReference type="AlphaFoldDB" id="A0A553NS11"/>
<proteinExistence type="predicted"/>
<organism evidence="2 3">
    <name type="scientific">Tigriopus californicus</name>
    <name type="common">Marine copepod</name>
    <dbReference type="NCBI Taxonomy" id="6832"/>
    <lineage>
        <taxon>Eukaryota</taxon>
        <taxon>Metazoa</taxon>
        <taxon>Ecdysozoa</taxon>
        <taxon>Arthropoda</taxon>
        <taxon>Crustacea</taxon>
        <taxon>Multicrustacea</taxon>
        <taxon>Hexanauplia</taxon>
        <taxon>Copepoda</taxon>
        <taxon>Harpacticoida</taxon>
        <taxon>Harpacticidae</taxon>
        <taxon>Tigriopus</taxon>
    </lineage>
</organism>
<gene>
    <name evidence="2" type="ORF">TCAL_12616</name>
</gene>
<dbReference type="SUPFAM" id="SSF51182">
    <property type="entry name" value="RmlC-like cupins"/>
    <property type="match status" value="1"/>
</dbReference>
<dbReference type="Proteomes" id="UP000318571">
    <property type="component" value="Chromosome 1"/>
</dbReference>
<name>A0A553NS11_TIGCA</name>
<accession>A0A553NS11</accession>
<dbReference type="InterPro" id="IPR014710">
    <property type="entry name" value="RmlC-like_jellyroll"/>
</dbReference>
<comment type="caution">
    <text evidence="2">The sequence shown here is derived from an EMBL/GenBank/DDBJ whole genome shotgun (WGS) entry which is preliminary data.</text>
</comment>
<dbReference type="Pfam" id="PF06172">
    <property type="entry name" value="Cupin_5"/>
    <property type="match status" value="1"/>
</dbReference>
<dbReference type="InterPro" id="IPR009327">
    <property type="entry name" value="Cupin_DUF985"/>
</dbReference>
<feature type="domain" description="DUF985" evidence="1">
    <location>
        <begin position="25"/>
        <end position="169"/>
    </location>
</feature>
<evidence type="ECO:0000313" key="2">
    <source>
        <dbReference type="EMBL" id="TRY68221.1"/>
    </source>
</evidence>
<dbReference type="Gene3D" id="2.60.120.10">
    <property type="entry name" value="Jelly Rolls"/>
    <property type="match status" value="1"/>
</dbReference>
<dbReference type="EMBL" id="VCGU01000010">
    <property type="protein sequence ID" value="TRY68221.1"/>
    <property type="molecule type" value="Genomic_DNA"/>
</dbReference>
<keyword evidence="3" id="KW-1185">Reference proteome</keyword>
<sequence length="180" mass="20592">MRSPDFPSNPETHTVMSFQEQTADYWIQKLGLWPHPGHETGFLNEVFRDAFQVSGWNGDPRNSATNIYFLHKPVDSPLNDATVLFRMKNNELLNFYCGHPLTLYIMEDGSKCSEFKSVVLGPNPEENQCFFFAIPRNTWFVRRLESTQANAFTLIGCTVVPGYNDADIETKTWGEIKSSE</sequence>
<dbReference type="CDD" id="cd06121">
    <property type="entry name" value="cupin_YML079wp"/>
    <property type="match status" value="1"/>
</dbReference>